<protein>
    <submittedName>
        <fullName evidence="3">DUF4382 domain-containing protein</fullName>
    </submittedName>
</protein>
<dbReference type="Proteomes" id="UP001595898">
    <property type="component" value="Unassembled WGS sequence"/>
</dbReference>
<feature type="compositionally biased region" description="Acidic residues" evidence="1">
    <location>
        <begin position="304"/>
        <end position="332"/>
    </location>
</feature>
<feature type="compositionally biased region" description="Acidic residues" evidence="1">
    <location>
        <begin position="102"/>
        <end position="160"/>
    </location>
</feature>
<dbReference type="PROSITE" id="PS51318">
    <property type="entry name" value="TAT"/>
    <property type="match status" value="1"/>
</dbReference>
<dbReference type="RefSeq" id="WP_250138865.1">
    <property type="nucleotide sequence ID" value="NZ_JALIQP010000001.1"/>
</dbReference>
<evidence type="ECO:0000256" key="1">
    <source>
        <dbReference type="SAM" id="MobiDB-lite"/>
    </source>
</evidence>
<dbReference type="EMBL" id="JBHSFA010000002">
    <property type="protein sequence ID" value="MFC4540703.1"/>
    <property type="molecule type" value="Genomic_DNA"/>
</dbReference>
<dbReference type="InterPro" id="IPR025491">
    <property type="entry name" value="DUF4382"/>
</dbReference>
<keyword evidence="4" id="KW-1185">Reference proteome</keyword>
<feature type="compositionally biased region" description="Acidic residues" evidence="1">
    <location>
        <begin position="277"/>
        <end position="296"/>
    </location>
</feature>
<comment type="caution">
    <text evidence="3">The sequence shown here is derived from an EMBL/GenBank/DDBJ whole genome shotgun (WGS) entry which is preliminary data.</text>
</comment>
<evidence type="ECO:0000259" key="2">
    <source>
        <dbReference type="Pfam" id="PF14321"/>
    </source>
</evidence>
<proteinExistence type="predicted"/>
<sequence length="340" mass="36190">MPKNQPSRDRNETDDRFASTVGRRTFIAAGSGASATLLAGCISGSSPTGGDADASEDGDAEDSTDDADSANFRLLISDMPADIGDFERLDVSFDRARIFDGGNEESDGDGSDEEQAKDDEEKEDADDEEQADDGDGADDPDGEDDESGDGNEKDDEESDDGVERKRGFYVIDLDGATVDLTQVIGDKAKSVCDVELSDGTYQKIELHVSDVEGIVDGEEVAVKVPSEKLQLTSPFEVGGDEPVEFVFDINVVKRGPDNGYILKPVISKSGVNGKDVDVEDVDDDEDEDEDESDEKEDEKSESSDGNDDDDADGDGEEDADNGDEAENEDGTDENAGGADN</sequence>
<feature type="region of interest" description="Disordered" evidence="1">
    <location>
        <begin position="255"/>
        <end position="340"/>
    </location>
</feature>
<feature type="compositionally biased region" description="Acidic residues" evidence="1">
    <location>
        <begin position="53"/>
        <end position="66"/>
    </location>
</feature>
<feature type="domain" description="DUF4382" evidence="2">
    <location>
        <begin position="70"/>
        <end position="264"/>
    </location>
</feature>
<dbReference type="InterPro" id="IPR006311">
    <property type="entry name" value="TAT_signal"/>
</dbReference>
<accession>A0ABD5PJV7</accession>
<evidence type="ECO:0000313" key="3">
    <source>
        <dbReference type="EMBL" id="MFC4540703.1"/>
    </source>
</evidence>
<organism evidence="3 4">
    <name type="scientific">Halosolutus amylolyticus</name>
    <dbReference type="NCBI Taxonomy" id="2932267"/>
    <lineage>
        <taxon>Archaea</taxon>
        <taxon>Methanobacteriati</taxon>
        <taxon>Methanobacteriota</taxon>
        <taxon>Stenosarchaea group</taxon>
        <taxon>Halobacteria</taxon>
        <taxon>Halobacteriales</taxon>
        <taxon>Natrialbaceae</taxon>
        <taxon>Halosolutus</taxon>
    </lineage>
</organism>
<feature type="region of interest" description="Disordered" evidence="1">
    <location>
        <begin position="40"/>
        <end position="66"/>
    </location>
</feature>
<reference evidence="3 4" key="1">
    <citation type="journal article" date="2019" name="Int. J. Syst. Evol. Microbiol.">
        <title>The Global Catalogue of Microorganisms (GCM) 10K type strain sequencing project: providing services to taxonomists for standard genome sequencing and annotation.</title>
        <authorList>
            <consortium name="The Broad Institute Genomics Platform"/>
            <consortium name="The Broad Institute Genome Sequencing Center for Infectious Disease"/>
            <person name="Wu L."/>
            <person name="Ma J."/>
        </authorList>
    </citation>
    <scope>NUCLEOTIDE SEQUENCE [LARGE SCALE GENOMIC DNA]</scope>
    <source>
        <strain evidence="3 4">WLHS5</strain>
    </source>
</reference>
<gene>
    <name evidence="3" type="ORF">ACFO5R_02025</name>
</gene>
<feature type="region of interest" description="Disordered" evidence="1">
    <location>
        <begin position="99"/>
        <end position="166"/>
    </location>
</feature>
<dbReference type="AlphaFoldDB" id="A0ABD5PJV7"/>
<dbReference type="Pfam" id="PF14321">
    <property type="entry name" value="DUF4382"/>
    <property type="match status" value="1"/>
</dbReference>
<name>A0ABD5PJV7_9EURY</name>
<evidence type="ECO:0000313" key="4">
    <source>
        <dbReference type="Proteomes" id="UP001595898"/>
    </source>
</evidence>